<protein>
    <submittedName>
        <fullName evidence="1">Uncharacterized protein</fullName>
    </submittedName>
</protein>
<organism evidence="1">
    <name type="scientific">marine sediment metagenome</name>
    <dbReference type="NCBI Taxonomy" id="412755"/>
    <lineage>
        <taxon>unclassified sequences</taxon>
        <taxon>metagenomes</taxon>
        <taxon>ecological metagenomes</taxon>
    </lineage>
</organism>
<proteinExistence type="predicted"/>
<name>A0A0F9LJJ3_9ZZZZ</name>
<accession>A0A0F9LJJ3</accession>
<comment type="caution">
    <text evidence="1">The sequence shown here is derived from an EMBL/GenBank/DDBJ whole genome shotgun (WGS) entry which is preliminary data.</text>
</comment>
<gene>
    <name evidence="1" type="ORF">LCGC14_1501960</name>
</gene>
<feature type="non-terminal residue" evidence="1">
    <location>
        <position position="1"/>
    </location>
</feature>
<dbReference type="EMBL" id="LAZR01010910">
    <property type="protein sequence ID" value="KKM64380.1"/>
    <property type="molecule type" value="Genomic_DNA"/>
</dbReference>
<reference evidence="1" key="1">
    <citation type="journal article" date="2015" name="Nature">
        <title>Complex archaea that bridge the gap between prokaryotes and eukaryotes.</title>
        <authorList>
            <person name="Spang A."/>
            <person name="Saw J.H."/>
            <person name="Jorgensen S.L."/>
            <person name="Zaremba-Niedzwiedzka K."/>
            <person name="Martijn J."/>
            <person name="Lind A.E."/>
            <person name="van Eijk R."/>
            <person name="Schleper C."/>
            <person name="Guy L."/>
            <person name="Ettema T.J."/>
        </authorList>
    </citation>
    <scope>NUCLEOTIDE SEQUENCE</scope>
</reference>
<sequence length="133" mass="14873">WAAYDNPLPQLAPLLDSALEISRSSGGQALHGYTNLEVLWTRLTMRQAWRVRRFIDDAKDTTGLLYLTVAQNDAKHGGLYFVDINGYPHRPRAAADDGDMAARSPDGGQYIDNYLLFMNNVTIINDPSLYTVL</sequence>
<dbReference type="AlphaFoldDB" id="A0A0F9LJJ3"/>
<evidence type="ECO:0000313" key="1">
    <source>
        <dbReference type="EMBL" id="KKM64380.1"/>
    </source>
</evidence>